<evidence type="ECO:0000313" key="2">
    <source>
        <dbReference type="Proteomes" id="UP000626092"/>
    </source>
</evidence>
<comment type="caution">
    <text evidence="1">The sequence shown here is derived from an EMBL/GenBank/DDBJ whole genome shotgun (WGS) entry which is preliminary data.</text>
</comment>
<sequence length="304" mass="35489">MTPWELSATDKGVTNKTLKVKVYNPNHNCGRPWTNKLMNNNWLARIYFDDIRITPTMMVFDLREKVRHSFQCDVSLTQCNRGRDKVLRKIRGSIEEQYAKLWDYCNEIMRTNPGGQIRVAGVQTEVASFDLVISEHKQRLLEVTSNLRWLTVVGDDWWRTCRSRWYHWWTYGSWAGVEKGRRWPKLHLITDIKIENEPGWTIVSDKQKGLENAIQELLPSMEHRHYARHLHNNFKNAGFPGQIFEGMAGAEVRGGLYFWKPWMGMQNSMNFIPCSPGLARLCNLMTPPYTDLQQTGVVTIVNNE</sequence>
<keyword evidence="2" id="KW-1185">Reference proteome</keyword>
<proteinExistence type="predicted"/>
<dbReference type="OrthoDB" id="1746950at2759"/>
<dbReference type="EMBL" id="WJXA01000007">
    <property type="protein sequence ID" value="KAF7137881.1"/>
    <property type="molecule type" value="Genomic_DNA"/>
</dbReference>
<dbReference type="AlphaFoldDB" id="A0A834LFS0"/>
<organism evidence="1 2">
    <name type="scientific">Rhododendron simsii</name>
    <name type="common">Sims's rhododendron</name>
    <dbReference type="NCBI Taxonomy" id="118357"/>
    <lineage>
        <taxon>Eukaryota</taxon>
        <taxon>Viridiplantae</taxon>
        <taxon>Streptophyta</taxon>
        <taxon>Embryophyta</taxon>
        <taxon>Tracheophyta</taxon>
        <taxon>Spermatophyta</taxon>
        <taxon>Magnoliopsida</taxon>
        <taxon>eudicotyledons</taxon>
        <taxon>Gunneridae</taxon>
        <taxon>Pentapetalae</taxon>
        <taxon>asterids</taxon>
        <taxon>Ericales</taxon>
        <taxon>Ericaceae</taxon>
        <taxon>Ericoideae</taxon>
        <taxon>Rhodoreae</taxon>
        <taxon>Rhododendron</taxon>
    </lineage>
</organism>
<evidence type="ECO:0000313" key="1">
    <source>
        <dbReference type="EMBL" id="KAF7137881.1"/>
    </source>
</evidence>
<name>A0A834LFS0_RHOSS</name>
<dbReference type="PANTHER" id="PTHR31973">
    <property type="entry name" value="POLYPROTEIN, PUTATIVE-RELATED"/>
    <property type="match status" value="1"/>
</dbReference>
<dbReference type="Proteomes" id="UP000626092">
    <property type="component" value="Unassembled WGS sequence"/>
</dbReference>
<protein>
    <submittedName>
        <fullName evidence="1">Uncharacterized protein</fullName>
    </submittedName>
</protein>
<reference evidence="1" key="1">
    <citation type="submission" date="2019-11" db="EMBL/GenBank/DDBJ databases">
        <authorList>
            <person name="Liu Y."/>
            <person name="Hou J."/>
            <person name="Li T.-Q."/>
            <person name="Guan C.-H."/>
            <person name="Wu X."/>
            <person name="Wu H.-Z."/>
            <person name="Ling F."/>
            <person name="Zhang R."/>
            <person name="Shi X.-G."/>
            <person name="Ren J.-P."/>
            <person name="Chen E.-F."/>
            <person name="Sun J.-M."/>
        </authorList>
    </citation>
    <scope>NUCLEOTIDE SEQUENCE</scope>
    <source>
        <strain evidence="1">Adult_tree_wgs_1</strain>
        <tissue evidence="1">Leaves</tissue>
    </source>
</reference>
<accession>A0A834LFS0</accession>
<gene>
    <name evidence="1" type="ORF">RHSIM_Rhsim07G0127900</name>
</gene>
<dbReference type="PANTHER" id="PTHR31973:SF187">
    <property type="entry name" value="MUTATOR TRANSPOSASE MUDRA PROTEIN"/>
    <property type="match status" value="1"/>
</dbReference>